<proteinExistence type="predicted"/>
<dbReference type="Proteomes" id="UP001055117">
    <property type="component" value="Unassembled WGS sequence"/>
</dbReference>
<dbReference type="RefSeq" id="WP_147753640.1">
    <property type="nucleotide sequence ID" value="NZ_BPQG01000036.1"/>
</dbReference>
<gene>
    <name evidence="2" type="ORF">AFCDBAGC_2461</name>
</gene>
<keyword evidence="3" id="KW-1185">Reference proteome</keyword>
<evidence type="ECO:0008006" key="4">
    <source>
        <dbReference type="Google" id="ProtNLM"/>
    </source>
</evidence>
<dbReference type="Pfam" id="PF04199">
    <property type="entry name" value="Cyclase"/>
    <property type="match status" value="1"/>
</dbReference>
<comment type="caution">
    <text evidence="2">The sequence shown here is derived from an EMBL/GenBank/DDBJ whole genome shotgun (WGS) entry which is preliminary data.</text>
</comment>
<reference evidence="2 3" key="1">
    <citation type="journal article" date="2021" name="Front. Microbiol.">
        <title>Comprehensive Comparative Genomics and Phenotyping of Methylobacterium Species.</title>
        <authorList>
            <person name="Alessa O."/>
            <person name="Ogura Y."/>
            <person name="Fujitani Y."/>
            <person name="Takami H."/>
            <person name="Hayashi T."/>
            <person name="Sahin N."/>
            <person name="Tani A."/>
        </authorList>
    </citation>
    <scope>NUCLEOTIDE SEQUENCE [LARGE SCALE GENOMIC DNA]</scope>
    <source>
        <strain evidence="2 3">DSM 23679</strain>
    </source>
</reference>
<accession>A0ABQ4QH64</accession>
<dbReference type="EMBL" id="BPQG01000036">
    <property type="protein sequence ID" value="GJD44594.1"/>
    <property type="molecule type" value="Genomic_DNA"/>
</dbReference>
<evidence type="ECO:0000256" key="1">
    <source>
        <dbReference type="SAM" id="MobiDB-lite"/>
    </source>
</evidence>
<protein>
    <recommendedName>
        <fullName evidence="4">Cyclase</fullName>
    </recommendedName>
</protein>
<dbReference type="PANTHER" id="PTHR34861:SF10">
    <property type="entry name" value="CYCLASE"/>
    <property type="match status" value="1"/>
</dbReference>
<dbReference type="SUPFAM" id="SSF102198">
    <property type="entry name" value="Putative cyclase"/>
    <property type="match status" value="1"/>
</dbReference>
<organism evidence="2 3">
    <name type="scientific">Methylobacterium cerastii</name>
    <dbReference type="NCBI Taxonomy" id="932741"/>
    <lineage>
        <taxon>Bacteria</taxon>
        <taxon>Pseudomonadati</taxon>
        <taxon>Pseudomonadota</taxon>
        <taxon>Alphaproteobacteria</taxon>
        <taxon>Hyphomicrobiales</taxon>
        <taxon>Methylobacteriaceae</taxon>
        <taxon>Methylobacterium</taxon>
    </lineage>
</organism>
<feature type="region of interest" description="Disordered" evidence="1">
    <location>
        <begin position="1"/>
        <end position="20"/>
    </location>
</feature>
<dbReference type="Gene3D" id="3.50.30.50">
    <property type="entry name" value="Putative cyclase"/>
    <property type="match status" value="1"/>
</dbReference>
<dbReference type="PANTHER" id="PTHR34861">
    <property type="match status" value="1"/>
</dbReference>
<sequence length="343" mass="37311">MTAPRWRRRPEGSTWGDYGPDDQLGRVNGLDAAKVLQGVAEVREGRTFCLSLPLDLPGGNVLNQRRHPPRLSPTVRTNGRPVTNFRVCEEVDGATDVICDDRVMLYLQYSTQWDSLAHVGGLFDADGDGTPKPFYYNGFRGGLDVTGPSEAAEVEAPSRAHRLGIERLAEHGMQGRGVMIDLRAHCGDARALVGYDGLMHILEADAVAVEPGDMVCLHTGFADRLLAWAGEPDRDAVHRICAVLDGRDRRLLDWITDSGLSALIADNYAVEAYPARPGGACCAILPLHEHCLFKLGLPLGELWHLTPLADWLRANGRHRFLLTAPPLRLPGAVGSPATPIATV</sequence>
<evidence type="ECO:0000313" key="2">
    <source>
        <dbReference type="EMBL" id="GJD44594.1"/>
    </source>
</evidence>
<dbReference type="InterPro" id="IPR007325">
    <property type="entry name" value="KFase/CYL"/>
</dbReference>
<evidence type="ECO:0000313" key="3">
    <source>
        <dbReference type="Proteomes" id="UP001055117"/>
    </source>
</evidence>
<dbReference type="InterPro" id="IPR037175">
    <property type="entry name" value="KFase_sf"/>
</dbReference>
<name>A0ABQ4QH64_9HYPH</name>